<dbReference type="Proteomes" id="UP000750334">
    <property type="component" value="Unassembled WGS sequence"/>
</dbReference>
<dbReference type="OrthoDB" id="343070at2759"/>
<feature type="coiled-coil region" evidence="4">
    <location>
        <begin position="1118"/>
        <end position="1166"/>
    </location>
</feature>
<feature type="region of interest" description="Disordered" evidence="5">
    <location>
        <begin position="1383"/>
        <end position="1408"/>
    </location>
</feature>
<keyword evidence="2 4" id="KW-0175">Coiled coil</keyword>
<feature type="coiled-coil region" evidence="4">
    <location>
        <begin position="838"/>
        <end position="904"/>
    </location>
</feature>
<name>A0A9P6WGB5_MAUEX</name>
<dbReference type="EMBL" id="PUHR01000007">
    <property type="protein sequence ID" value="KAG0671900.1"/>
    <property type="molecule type" value="Genomic_DNA"/>
</dbReference>
<evidence type="ECO:0000313" key="7">
    <source>
        <dbReference type="EMBL" id="KAG0671900.1"/>
    </source>
</evidence>
<accession>A0A9P6WGB5</accession>
<dbReference type="PANTHER" id="PTHR18898:SF2">
    <property type="entry name" value="NUCLEOPROTEIN TPR"/>
    <property type="match status" value="1"/>
</dbReference>
<evidence type="ECO:0000256" key="1">
    <source>
        <dbReference type="ARBA" id="ARBA00004123"/>
    </source>
</evidence>
<evidence type="ECO:0000256" key="2">
    <source>
        <dbReference type="ARBA" id="ARBA00023054"/>
    </source>
</evidence>
<feature type="coiled-coil region" evidence="4">
    <location>
        <begin position="292"/>
        <end position="350"/>
    </location>
</feature>
<keyword evidence="8" id="KW-1185">Reference proteome</keyword>
<reference evidence="7 8" key="1">
    <citation type="submission" date="2020-11" db="EMBL/GenBank/DDBJ databases">
        <title>Kefir isolates.</title>
        <authorList>
            <person name="Marcisauskas S."/>
            <person name="Kim Y."/>
            <person name="Blasche S."/>
        </authorList>
    </citation>
    <scope>NUCLEOTIDE SEQUENCE [LARGE SCALE GENOMIC DNA]</scope>
    <source>
        <strain evidence="7 8">OG2</strain>
    </source>
</reference>
<proteinExistence type="predicted"/>
<evidence type="ECO:0000256" key="3">
    <source>
        <dbReference type="ARBA" id="ARBA00023242"/>
    </source>
</evidence>
<dbReference type="InterPro" id="IPR057974">
    <property type="entry name" value="NUA/TPR/MLP1-2-like_dom"/>
</dbReference>
<dbReference type="GO" id="GO:0005643">
    <property type="term" value="C:nuclear pore"/>
    <property type="evidence" value="ECO:0007669"/>
    <property type="project" value="TreeGrafter"/>
</dbReference>
<feature type="compositionally biased region" description="Basic and acidic residues" evidence="5">
    <location>
        <begin position="1508"/>
        <end position="1526"/>
    </location>
</feature>
<feature type="domain" description="NUA/TPR/MLP1-2-like" evidence="6">
    <location>
        <begin position="359"/>
        <end position="465"/>
    </location>
</feature>
<gene>
    <name evidence="7" type="ORF">C6P45_004775</name>
</gene>
<evidence type="ECO:0000313" key="8">
    <source>
        <dbReference type="Proteomes" id="UP000750334"/>
    </source>
</evidence>
<feature type="coiled-coil region" evidence="4">
    <location>
        <begin position="988"/>
        <end position="1050"/>
    </location>
</feature>
<feature type="compositionally biased region" description="Polar residues" evidence="5">
    <location>
        <begin position="1391"/>
        <end position="1406"/>
    </location>
</feature>
<evidence type="ECO:0000256" key="5">
    <source>
        <dbReference type="SAM" id="MobiDB-lite"/>
    </source>
</evidence>
<sequence>MASSESELAKLSSTLNIPVERLASLDYETVTSLLHRFEQSTDSNSSPQKDLNDGIAIAERNIKLNDELSQLKNKYLEAITNLDIQKEQNTINNTDINKKDRQISLLEEHKLWMNSQFRKLQEELNQSSEERREKLLKFKRKVIDVTDQNKLLLSTQKNLRQRNSELSELVDKTSSELKITKDSLASKELEFAKEINENEKIKEILNEQLRHFENKVKIDIENSSNAMDNWERNRFVSEIAATKNSLNEYKQKCSALQSMIDTFVSDKNKSNDMMTQEFSHHPLPNTVDYSLKKQLLQDRQQKEELHKQLEILVAEMETKMPLIETFKKRSEELENQLLQTTDLLDKISSEKMTITKELNIIKRKNENRTDTMKSLRIQRNDLARQVQFLLSINSQNYGNAELLSSEEIALVKKIILNENENDYSDSQKVISGRLIDFRDIKELQIKNMELIGSVRGLAKQLESNENDETPANKNKAIKEAKLAIIDLQSHVTTLEDKINVLTKERDSLKLLVPESNISSFNDGFNKKISYTVDDIDKLKDDFAVKEQSRIKAIQEMTSTSKKQTDIIRNLNAKLQNTSATCSQLKQQILDLEKEVDSQIFKKEDIQKELELTNDSMRKMNDSKVENLQKMEALQNNLDAQQQQQQFLQERIKKLNNEKELMDNIYIKTCEENNELKIELGNLKVKMNALIDTQSTSEETCVKLEKELKSLSEETTSQEQMLREIETSRQKELEWYQNEISTMNKKYNDSENALQKLKLEMEEQQNKENTPEAISGSSHTLGNIPEVTKEEAIGYTKYTIEAMKKYASHKNNPIMNTEQTLEGRLATWENISNELYYSVTVTIAQNKSLRKRLEDAQKQLEEAAQKVKTEDHDTSRTIENDVENIKLLENQLSFTTERIENLTTQNNILLEKLTDGNSDRIQTSNDELISALKHERDILSQRVNILERNTRIQAEAIDNAKSAMSVVSTKHQESINKNHQELLGKINELNILQEKNIYLENEIANLTDEKKHNQNIYDNLITKLTPMETEIKELKNKIQERDQRIRLLQEESERWKEHSTRLSNIDVTDSKEFSELKLLCDSLRAELTSKDIEGKDMEEKFNRLKKQAHEKLDSNKLVVSQLNDEIDGLKVYKQELESQLKDKTSELDKMKSQLEELETVKEVSIDENKISDIKSSDTDTDSMDSLKREIIYLKGKLDLIDESSKQPELVNYISKLDDIKREFQETCSNQVKIVTPVDASDSSDKIQNTSSTVNGGDAIDQKKKMWQEEWEVETLKRIEDAKEDLKRHLRQPTEEKINRIVERRKKELEDNFDEMVEEKAKSLILTNETNLTAQQIKDEIKENLQTEMRGELELLRKKSFEEGRQQELMKTKLLERKLSKLEDGKQKPIIPENSSLASKPQEQTDTVATEKKQITPNIFGQTSAPISNPFAFSSTSSTSSFGTSGKAASPFGGFKPTGFTSAFGRQASPFSVNNGNPAVNIENTVSGSVANVTTGGTEPAIDQKNSLSETEKIDTEERPMKRTKTDE</sequence>
<comment type="subcellular location">
    <subcellularLocation>
        <location evidence="1">Nucleus</location>
    </subcellularLocation>
</comment>
<organism evidence="7 8">
    <name type="scientific">Maudiozyma exigua</name>
    <name type="common">Yeast</name>
    <name type="synonym">Kazachstania exigua</name>
    <dbReference type="NCBI Taxonomy" id="34358"/>
    <lineage>
        <taxon>Eukaryota</taxon>
        <taxon>Fungi</taxon>
        <taxon>Dikarya</taxon>
        <taxon>Ascomycota</taxon>
        <taxon>Saccharomycotina</taxon>
        <taxon>Saccharomycetes</taxon>
        <taxon>Saccharomycetales</taxon>
        <taxon>Saccharomycetaceae</taxon>
        <taxon>Maudiozyma</taxon>
    </lineage>
</organism>
<feature type="coiled-coil region" evidence="4">
    <location>
        <begin position="61"/>
        <end position="88"/>
    </location>
</feature>
<feature type="region of interest" description="Disordered" evidence="5">
    <location>
        <begin position="1489"/>
        <end position="1526"/>
    </location>
</feature>
<evidence type="ECO:0000256" key="4">
    <source>
        <dbReference type="SAM" id="Coils"/>
    </source>
</evidence>
<dbReference type="PANTHER" id="PTHR18898">
    <property type="entry name" value="NUCLEOPROTEIN TPR-RELATED"/>
    <property type="match status" value="1"/>
</dbReference>
<evidence type="ECO:0000259" key="6">
    <source>
        <dbReference type="Pfam" id="PF25785"/>
    </source>
</evidence>
<feature type="coiled-coil region" evidence="4">
    <location>
        <begin position="117"/>
        <end position="215"/>
    </location>
</feature>
<dbReference type="GO" id="GO:0017056">
    <property type="term" value="F:structural constituent of nuclear pore"/>
    <property type="evidence" value="ECO:0007669"/>
    <property type="project" value="TreeGrafter"/>
</dbReference>
<keyword evidence="3" id="KW-0539">Nucleus</keyword>
<dbReference type="GO" id="GO:0006406">
    <property type="term" value="P:mRNA export from nucleus"/>
    <property type="evidence" value="ECO:0007669"/>
    <property type="project" value="TreeGrafter"/>
</dbReference>
<dbReference type="Pfam" id="PF25785">
    <property type="entry name" value="TPR"/>
    <property type="match status" value="1"/>
</dbReference>
<feature type="region of interest" description="Disordered" evidence="5">
    <location>
        <begin position="762"/>
        <end position="781"/>
    </location>
</feature>
<feature type="coiled-coil region" evidence="4">
    <location>
        <begin position="477"/>
        <end position="511"/>
    </location>
</feature>
<protein>
    <recommendedName>
        <fullName evidence="6">NUA/TPR/MLP1-2-like domain-containing protein</fullName>
    </recommendedName>
</protein>
<comment type="caution">
    <text evidence="7">The sequence shown here is derived from an EMBL/GenBank/DDBJ whole genome shotgun (WGS) entry which is preliminary data.</text>
</comment>